<dbReference type="InterPro" id="IPR013974">
    <property type="entry name" value="SAF"/>
</dbReference>
<dbReference type="EMBL" id="CP019239">
    <property type="protein sequence ID" value="APW41574.1"/>
    <property type="molecule type" value="Genomic_DNA"/>
</dbReference>
<dbReference type="PROSITE" id="PS51257">
    <property type="entry name" value="PROKAR_LIPOPROTEIN"/>
    <property type="match status" value="1"/>
</dbReference>
<comment type="similarity">
    <text evidence="4">Belongs to the FlgA family.</text>
</comment>
<sequence>MRCFDAPQIRTWAFTVLGGLACLAAGAASAQAPAAPDFRELAQNWLSGALQSALPADASHLRLEAVVGNLDARLRLAPCGNIEPYLPVGARLWGKSRVGLRCVDGVSRWNISLPVTVKAVGTAWVIKNHVPAGSQIGAGDVVEAEVDWAEEFNPVLKDRSLWLGQTATRMLTTGQTLRQGMVKPAQVFQAGAQVRVVAQGAGFEISSDAQALSAGVVGQLARVRMDSGRIASGIVLDTRTVRIDL</sequence>
<keyword evidence="2 4" id="KW-0732">Signal</keyword>
<dbReference type="InterPro" id="IPR039246">
    <property type="entry name" value="Flagellar_FlgA"/>
</dbReference>
<dbReference type="Gene3D" id="2.30.30.760">
    <property type="match status" value="1"/>
</dbReference>
<evidence type="ECO:0000256" key="1">
    <source>
        <dbReference type="ARBA" id="ARBA00004418"/>
    </source>
</evidence>
<dbReference type="RefSeq" id="WP_029709461.1">
    <property type="nucleotide sequence ID" value="NZ_CP019239.1"/>
</dbReference>
<accession>A0A1P8K6E4</accession>
<dbReference type="InterPro" id="IPR041231">
    <property type="entry name" value="FlgA_N"/>
</dbReference>
<evidence type="ECO:0000256" key="3">
    <source>
        <dbReference type="ARBA" id="ARBA00022764"/>
    </source>
</evidence>
<keyword evidence="3 4" id="KW-0574">Periplasm</keyword>
<keyword evidence="6" id="KW-0282">Flagellum</keyword>
<feature type="signal peptide" evidence="4">
    <location>
        <begin position="1"/>
        <end position="34"/>
    </location>
</feature>
<dbReference type="PANTHER" id="PTHR36307:SF1">
    <property type="entry name" value="FLAGELLA BASAL BODY P-RING FORMATION PROTEIN FLGA"/>
    <property type="match status" value="1"/>
</dbReference>
<evidence type="ECO:0000313" key="7">
    <source>
        <dbReference type="Proteomes" id="UP000186110"/>
    </source>
</evidence>
<dbReference type="Pfam" id="PF13144">
    <property type="entry name" value="ChapFlgA"/>
    <property type="match status" value="1"/>
</dbReference>
<dbReference type="NCBIfam" id="TIGR03170">
    <property type="entry name" value="flgA_cterm"/>
    <property type="match status" value="1"/>
</dbReference>
<evidence type="ECO:0000313" key="6">
    <source>
        <dbReference type="EMBL" id="APW41574.1"/>
    </source>
</evidence>
<keyword evidence="4" id="KW-1005">Bacterial flagellum biogenesis</keyword>
<keyword evidence="7" id="KW-1185">Reference proteome</keyword>
<keyword evidence="6" id="KW-0969">Cilium</keyword>
<dbReference type="InterPro" id="IPR017585">
    <property type="entry name" value="SAF_FlgA"/>
</dbReference>
<comment type="subcellular location">
    <subcellularLocation>
        <location evidence="1 4">Periplasm</location>
    </subcellularLocation>
</comment>
<dbReference type="STRING" id="1484693.RS694_02735"/>
<feature type="domain" description="SAF" evidence="5">
    <location>
        <begin position="121"/>
        <end position="183"/>
    </location>
</feature>
<dbReference type="Pfam" id="PF17656">
    <property type="entry name" value="ChapFlgA_N"/>
    <property type="match status" value="1"/>
</dbReference>
<name>A0A1P8K6E4_9BURK</name>
<protein>
    <recommendedName>
        <fullName evidence="4">Flagella basal body P-ring formation protein FlgA</fullName>
    </recommendedName>
</protein>
<dbReference type="KEGG" id="rsb:RS694_02735"/>
<dbReference type="AlphaFoldDB" id="A0A1P8K6E4"/>
<comment type="function">
    <text evidence="4">Involved in the assembly process of the P-ring formation. It may associate with FlgF on the rod constituting a structure essential for the P-ring assembly or may act as a modulator protein for the P-ring assembly.</text>
</comment>
<organism evidence="6 7">
    <name type="scientific">Rhodoferax saidenbachensis</name>
    <dbReference type="NCBI Taxonomy" id="1484693"/>
    <lineage>
        <taxon>Bacteria</taxon>
        <taxon>Pseudomonadati</taxon>
        <taxon>Pseudomonadota</taxon>
        <taxon>Betaproteobacteria</taxon>
        <taxon>Burkholderiales</taxon>
        <taxon>Comamonadaceae</taxon>
        <taxon>Rhodoferax</taxon>
    </lineage>
</organism>
<keyword evidence="6" id="KW-0966">Cell projection</keyword>
<evidence type="ECO:0000256" key="2">
    <source>
        <dbReference type="ARBA" id="ARBA00022729"/>
    </source>
</evidence>
<dbReference type="GO" id="GO:0044780">
    <property type="term" value="P:bacterial-type flagellum assembly"/>
    <property type="evidence" value="ECO:0007669"/>
    <property type="project" value="InterPro"/>
</dbReference>
<proteinExistence type="inferred from homology"/>
<evidence type="ECO:0000259" key="5">
    <source>
        <dbReference type="SMART" id="SM00858"/>
    </source>
</evidence>
<dbReference type="PANTHER" id="PTHR36307">
    <property type="entry name" value="FLAGELLA BASAL BODY P-RING FORMATION PROTEIN FLGA"/>
    <property type="match status" value="1"/>
</dbReference>
<feature type="chain" id="PRO_5010001899" description="Flagella basal body P-ring formation protein FlgA" evidence="4">
    <location>
        <begin position="35"/>
        <end position="245"/>
    </location>
</feature>
<dbReference type="GO" id="GO:0042597">
    <property type="term" value="C:periplasmic space"/>
    <property type="evidence" value="ECO:0007669"/>
    <property type="project" value="UniProtKB-SubCell"/>
</dbReference>
<gene>
    <name evidence="6" type="ORF">RS694_02735</name>
</gene>
<dbReference type="Proteomes" id="UP000186110">
    <property type="component" value="Chromosome"/>
</dbReference>
<evidence type="ECO:0000256" key="4">
    <source>
        <dbReference type="RuleBase" id="RU362063"/>
    </source>
</evidence>
<reference evidence="6 7" key="1">
    <citation type="submission" date="2017-01" db="EMBL/GenBank/DDBJ databases">
        <authorList>
            <person name="Mah S.A."/>
            <person name="Swanson W.J."/>
            <person name="Moy G.W."/>
            <person name="Vacquier V.D."/>
        </authorList>
    </citation>
    <scope>NUCLEOTIDE SEQUENCE [LARGE SCALE GENOMIC DNA]</scope>
    <source>
        <strain evidence="6 7">DSM 22694</strain>
    </source>
</reference>
<dbReference type="CDD" id="cd11614">
    <property type="entry name" value="SAF_CpaB_FlgA_like"/>
    <property type="match status" value="1"/>
</dbReference>
<dbReference type="SMART" id="SM00858">
    <property type="entry name" value="SAF"/>
    <property type="match status" value="1"/>
</dbReference>
<dbReference type="eggNOG" id="COG1261">
    <property type="taxonomic scope" value="Bacteria"/>
</dbReference>